<keyword evidence="3" id="KW-1185">Reference proteome</keyword>
<protein>
    <submittedName>
        <fullName evidence="2">Uncharacterized protein</fullName>
    </submittedName>
</protein>
<evidence type="ECO:0000313" key="3">
    <source>
        <dbReference type="Proteomes" id="UP001152607"/>
    </source>
</evidence>
<comment type="caution">
    <text evidence="2">The sequence shown here is derived from an EMBL/GenBank/DDBJ whole genome shotgun (WGS) entry which is preliminary data.</text>
</comment>
<name>A0A9W4XT73_9PLEO</name>
<feature type="region of interest" description="Disordered" evidence="1">
    <location>
        <begin position="126"/>
        <end position="161"/>
    </location>
</feature>
<accession>A0A9W4XT73</accession>
<feature type="compositionally biased region" description="Polar residues" evidence="1">
    <location>
        <begin position="126"/>
        <end position="138"/>
    </location>
</feature>
<organism evidence="2 3">
    <name type="scientific">Periconia digitata</name>
    <dbReference type="NCBI Taxonomy" id="1303443"/>
    <lineage>
        <taxon>Eukaryota</taxon>
        <taxon>Fungi</taxon>
        <taxon>Dikarya</taxon>
        <taxon>Ascomycota</taxon>
        <taxon>Pezizomycotina</taxon>
        <taxon>Dothideomycetes</taxon>
        <taxon>Pleosporomycetidae</taxon>
        <taxon>Pleosporales</taxon>
        <taxon>Massarineae</taxon>
        <taxon>Periconiaceae</taxon>
        <taxon>Periconia</taxon>
    </lineage>
</organism>
<proteinExistence type="predicted"/>
<dbReference type="OrthoDB" id="10662037at2759"/>
<evidence type="ECO:0000313" key="2">
    <source>
        <dbReference type="EMBL" id="CAI6331946.1"/>
    </source>
</evidence>
<feature type="compositionally biased region" description="Low complexity" evidence="1">
    <location>
        <begin position="146"/>
        <end position="161"/>
    </location>
</feature>
<dbReference type="EMBL" id="CAOQHR010000003">
    <property type="protein sequence ID" value="CAI6331946.1"/>
    <property type="molecule type" value="Genomic_DNA"/>
</dbReference>
<reference evidence="2" key="1">
    <citation type="submission" date="2023-01" db="EMBL/GenBank/DDBJ databases">
        <authorList>
            <person name="Van Ghelder C."/>
            <person name="Rancurel C."/>
        </authorList>
    </citation>
    <scope>NUCLEOTIDE SEQUENCE</scope>
    <source>
        <strain evidence="2">CNCM I-4278</strain>
    </source>
</reference>
<sequence>MRSALSHILKGGVQNTHNCVQFGGSDLKLPRSSLGSTSSSGSASGSAPYGAGLGYSSSGSGPGYASSGPAAGFAPSGPTTGFTLSAMNQSTQNQIAPAAAQVNNTHFYQSGSNNLAGVQAASSQANIIPNPPSAQGQSAFHGAAGTPSSSSTVPQTASSSISPASAKKPAFSLSNCLPTFANEDALVKHLAKLWNDAKVIVCSYDETKLEQFFEAQAQAEHGFKIALKFKVNILRQLINKQLVPALALFRQYRLSEEQLVKTGWDINALRYFGNLVYSAAQWHEVFGKIAFVVQDLLRMLWRPNNIQMDIDDTCPEHWYQTIDANMQSMPRLLAQWRHNSGKFVPTENAFAKRDLEITLKHAVDCLQVLQESHPDVNPEKLWKREKLVETIFVLEQISRDMNFDYIVDDLLQTAEKLLQGYDATVDVAKQRREQYLAVFREQGREFHFLTEELAKQQEVRQEDLELIHDWFARFAETSDRLQGSLHIDEDAQGYWNVGRLDELRSYMRQMAHLSISEHYEPLMKNVEKVWKIFN</sequence>
<gene>
    <name evidence="2" type="ORF">PDIGIT_LOCUS4975</name>
</gene>
<dbReference type="Proteomes" id="UP001152607">
    <property type="component" value="Unassembled WGS sequence"/>
</dbReference>
<evidence type="ECO:0000256" key="1">
    <source>
        <dbReference type="SAM" id="MobiDB-lite"/>
    </source>
</evidence>
<dbReference type="AlphaFoldDB" id="A0A9W4XT73"/>